<protein>
    <submittedName>
        <fullName evidence="2">Uncharacterized protein</fullName>
    </submittedName>
</protein>
<reference evidence="2" key="1">
    <citation type="submission" date="2022-10" db="EMBL/GenBank/DDBJ databases">
        <title>The complete genomes of actinobacterial strains from the NBC collection.</title>
        <authorList>
            <person name="Joergensen T.S."/>
            <person name="Alvarez Arevalo M."/>
            <person name="Sterndorff E.B."/>
            <person name="Faurdal D."/>
            <person name="Vuksanovic O."/>
            <person name="Mourched A.-S."/>
            <person name="Charusanti P."/>
            <person name="Shaw S."/>
            <person name="Blin K."/>
            <person name="Weber T."/>
        </authorList>
    </citation>
    <scope>NUCLEOTIDE SEQUENCE</scope>
    <source>
        <strain evidence="2">NBC_00049</strain>
    </source>
</reference>
<evidence type="ECO:0000313" key="2">
    <source>
        <dbReference type="EMBL" id="WTU77475.1"/>
    </source>
</evidence>
<gene>
    <name evidence="2" type="ORF">OG327_31415</name>
</gene>
<feature type="compositionally biased region" description="Pro residues" evidence="1">
    <location>
        <begin position="195"/>
        <end position="207"/>
    </location>
</feature>
<dbReference type="AlphaFoldDB" id="A0AAU2K161"/>
<accession>A0AAU2K161</accession>
<organism evidence="2">
    <name type="scientific">Streptomyces sp. NBC_00049</name>
    <dbReference type="NCBI Taxonomy" id="2903617"/>
    <lineage>
        <taxon>Bacteria</taxon>
        <taxon>Bacillati</taxon>
        <taxon>Actinomycetota</taxon>
        <taxon>Actinomycetes</taxon>
        <taxon>Kitasatosporales</taxon>
        <taxon>Streptomycetaceae</taxon>
        <taxon>Streptomyces</taxon>
    </lineage>
</organism>
<name>A0AAU2K161_9ACTN</name>
<dbReference type="EMBL" id="CP108264">
    <property type="protein sequence ID" value="WTU77475.1"/>
    <property type="molecule type" value="Genomic_DNA"/>
</dbReference>
<sequence length="213" mass="23099">MKDGSEPDFLILDYVTITRDPRTHLVVTSRCTPEAAGILETVGRFRDGGVHYLRQPHDLPVEQQRHYATAAAQALLLAGFSVFLDPSLNTLAAPDGDRAAAHRYLDQLAERASAATDDKQVAEILAEVAAPTEGLLSHLVQTLITTWVTWSRRTDGPLFKDSLPMRLMDTTTGLSRHVDEIRHIRNQAAAAKPAAPHPPAPPGPAASPPARGR</sequence>
<proteinExistence type="predicted"/>
<evidence type="ECO:0000256" key="1">
    <source>
        <dbReference type="SAM" id="MobiDB-lite"/>
    </source>
</evidence>
<feature type="region of interest" description="Disordered" evidence="1">
    <location>
        <begin position="186"/>
        <end position="213"/>
    </location>
</feature>